<keyword evidence="1" id="KW-1133">Transmembrane helix</keyword>
<feature type="transmembrane region" description="Helical" evidence="1">
    <location>
        <begin position="32"/>
        <end position="54"/>
    </location>
</feature>
<sequence>MSRQGDRADNIRKLVNNSAVKKLPNIQATLKFWRITFLESVPFLLACAVFLSVISLKSPALLFCLLIGSLIVISIQQIGQQVNLPQRWRIALQILAPVVILSLFWLDYLAAPAQAQFFGKAEKFFKTNLVQGSTTNSGGTETAVSLIFNVLRGIYLLYIAVSLIGVINAVRKDEDWQSIARTPLLVVLAVTIADVMTGFIIGS</sequence>
<feature type="transmembrane region" description="Helical" evidence="1">
    <location>
        <begin position="90"/>
        <end position="111"/>
    </location>
</feature>
<evidence type="ECO:0000313" key="3">
    <source>
        <dbReference type="Proteomes" id="UP000218287"/>
    </source>
</evidence>
<dbReference type="EMBL" id="AP018174">
    <property type="protein sequence ID" value="BAY16295.1"/>
    <property type="molecule type" value="Genomic_DNA"/>
</dbReference>
<keyword evidence="3" id="KW-1185">Reference proteome</keyword>
<accession>A0A1Z4GFL1</accession>
<feature type="transmembrane region" description="Helical" evidence="1">
    <location>
        <begin position="60"/>
        <end position="78"/>
    </location>
</feature>
<protein>
    <submittedName>
        <fullName evidence="2">Uncharacterized protein</fullName>
    </submittedName>
</protein>
<evidence type="ECO:0000313" key="2">
    <source>
        <dbReference type="EMBL" id="BAY16295.1"/>
    </source>
</evidence>
<dbReference type="AlphaFoldDB" id="A0A1Z4GFL1"/>
<gene>
    <name evidence="2" type="ORF">NIES21_21200</name>
</gene>
<proteinExistence type="predicted"/>
<feature type="transmembrane region" description="Helical" evidence="1">
    <location>
        <begin position="182"/>
        <end position="201"/>
    </location>
</feature>
<organism evidence="2 3">
    <name type="scientific">Anabaenopsis circularis NIES-21</name>
    <dbReference type="NCBI Taxonomy" id="1085406"/>
    <lineage>
        <taxon>Bacteria</taxon>
        <taxon>Bacillati</taxon>
        <taxon>Cyanobacteriota</taxon>
        <taxon>Cyanophyceae</taxon>
        <taxon>Nostocales</taxon>
        <taxon>Nodulariaceae</taxon>
        <taxon>Anabaenopsis</taxon>
    </lineage>
</organism>
<name>A0A1Z4GFL1_9CYAN</name>
<dbReference type="Proteomes" id="UP000218287">
    <property type="component" value="Chromosome"/>
</dbReference>
<keyword evidence="1" id="KW-0472">Membrane</keyword>
<evidence type="ECO:0000256" key="1">
    <source>
        <dbReference type="SAM" id="Phobius"/>
    </source>
</evidence>
<reference evidence="2 3" key="1">
    <citation type="submission" date="2017-06" db="EMBL/GenBank/DDBJ databases">
        <title>Genome sequencing of cyanobaciteial culture collection at National Institute for Environmental Studies (NIES).</title>
        <authorList>
            <person name="Hirose Y."/>
            <person name="Shimura Y."/>
            <person name="Fujisawa T."/>
            <person name="Nakamura Y."/>
            <person name="Kawachi M."/>
        </authorList>
    </citation>
    <scope>NUCLEOTIDE SEQUENCE [LARGE SCALE GENOMIC DNA]</scope>
    <source>
        <strain evidence="2 3">NIES-21</strain>
    </source>
</reference>
<keyword evidence="1" id="KW-0812">Transmembrane</keyword>
<feature type="transmembrane region" description="Helical" evidence="1">
    <location>
        <begin position="146"/>
        <end position="170"/>
    </location>
</feature>